<gene>
    <name evidence="3" type="primary">LOC112906509</name>
    <name evidence="2" type="synonym">LOC112906102</name>
</gene>
<dbReference type="RefSeq" id="XP_025836525.1">
    <property type="nucleotide sequence ID" value="XM_025980740.1"/>
</dbReference>
<dbReference type="KEGG" id="apln:112906509"/>
<proteinExistence type="predicted"/>
<protein>
    <submittedName>
        <fullName evidence="2">Uncharacterized protein LOC112906102</fullName>
    </submittedName>
    <submittedName>
        <fullName evidence="3">Uncharacterized protein LOC112906509</fullName>
    </submittedName>
</protein>
<accession>A0A7F5RL16</accession>
<dbReference type="GeneID" id="112906509"/>
<name>A0A7F5RL16_AGRPL</name>
<dbReference type="Proteomes" id="UP000192223">
    <property type="component" value="Unplaced"/>
</dbReference>
<evidence type="ECO:0000313" key="2">
    <source>
        <dbReference type="RefSeq" id="XP_025835539.1"/>
    </source>
</evidence>
<organism evidence="1 3">
    <name type="scientific">Agrilus planipennis</name>
    <name type="common">Emerald ash borer</name>
    <name type="synonym">Agrilus marcopoli</name>
    <dbReference type="NCBI Taxonomy" id="224129"/>
    <lineage>
        <taxon>Eukaryota</taxon>
        <taxon>Metazoa</taxon>
        <taxon>Ecdysozoa</taxon>
        <taxon>Arthropoda</taxon>
        <taxon>Hexapoda</taxon>
        <taxon>Insecta</taxon>
        <taxon>Pterygota</taxon>
        <taxon>Neoptera</taxon>
        <taxon>Endopterygota</taxon>
        <taxon>Coleoptera</taxon>
        <taxon>Polyphaga</taxon>
        <taxon>Elateriformia</taxon>
        <taxon>Buprestoidea</taxon>
        <taxon>Buprestidae</taxon>
        <taxon>Agrilinae</taxon>
        <taxon>Agrilus</taxon>
    </lineage>
</organism>
<dbReference type="RefSeq" id="XP_025835539.1">
    <property type="nucleotide sequence ID" value="XM_025979754.1"/>
</dbReference>
<keyword evidence="1" id="KW-1185">Reference proteome</keyword>
<sequence>MKYFKFVLSVFMIGWLIVCYASTTVRARAVDLKIVNAKIVPSASRKVGDKVLRIDTNNEKFLRNEKKVNIPQDPEDLAIVFGVGKLKDFDENFKNAIKKQEAQLKVNDLAKKISKSSQNTDSIFENVSTDKDAPWYNFDKLMVKWDTFAPYYEIVMSLVKNKKLHEGLGTVRKYIINFGTLLKGMYII</sequence>
<reference evidence="2 3" key="1">
    <citation type="submission" date="2025-04" db="UniProtKB">
        <authorList>
            <consortium name="RefSeq"/>
        </authorList>
    </citation>
    <scope>IDENTIFICATION</scope>
    <source>
        <tissue evidence="2 3">Entire body</tissue>
    </source>
</reference>
<evidence type="ECO:0000313" key="1">
    <source>
        <dbReference type="Proteomes" id="UP000192223"/>
    </source>
</evidence>
<evidence type="ECO:0000313" key="3">
    <source>
        <dbReference type="RefSeq" id="XP_025836525.1"/>
    </source>
</evidence>
<dbReference type="KEGG" id="apln:112906102"/>
<dbReference type="AlphaFoldDB" id="A0A7F5RL16"/>